<dbReference type="EMBL" id="OU899034">
    <property type="protein sequence ID" value="CAH1713480.1"/>
    <property type="molecule type" value="Genomic_DNA"/>
</dbReference>
<dbReference type="PANTHER" id="PTHR28598">
    <property type="entry name" value="STAGA COMPLEX 65 SUBUNIT GAMMA"/>
    <property type="match status" value="1"/>
</dbReference>
<feature type="compositionally biased region" description="Low complexity" evidence="1">
    <location>
        <begin position="193"/>
        <end position="214"/>
    </location>
</feature>
<evidence type="ECO:0008006" key="4">
    <source>
        <dbReference type="Google" id="ProtNLM"/>
    </source>
</evidence>
<feature type="region of interest" description="Disordered" evidence="1">
    <location>
        <begin position="89"/>
        <end position="134"/>
    </location>
</feature>
<feature type="region of interest" description="Disordered" evidence="1">
    <location>
        <begin position="644"/>
        <end position="668"/>
    </location>
</feature>
<accession>A0A9P0IQ23</accession>
<organism evidence="2 3">
    <name type="scientific">Aphis gossypii</name>
    <name type="common">Cotton aphid</name>
    <dbReference type="NCBI Taxonomy" id="80765"/>
    <lineage>
        <taxon>Eukaryota</taxon>
        <taxon>Metazoa</taxon>
        <taxon>Ecdysozoa</taxon>
        <taxon>Arthropoda</taxon>
        <taxon>Hexapoda</taxon>
        <taxon>Insecta</taxon>
        <taxon>Pterygota</taxon>
        <taxon>Neoptera</taxon>
        <taxon>Paraneoptera</taxon>
        <taxon>Hemiptera</taxon>
        <taxon>Sternorrhyncha</taxon>
        <taxon>Aphidomorpha</taxon>
        <taxon>Aphidoidea</taxon>
        <taxon>Aphididae</taxon>
        <taxon>Aphidini</taxon>
        <taxon>Aphis</taxon>
        <taxon>Aphis</taxon>
    </lineage>
</organism>
<proteinExistence type="predicted"/>
<evidence type="ECO:0000313" key="3">
    <source>
        <dbReference type="Proteomes" id="UP001154329"/>
    </source>
</evidence>
<evidence type="ECO:0000256" key="1">
    <source>
        <dbReference type="SAM" id="MobiDB-lite"/>
    </source>
</evidence>
<reference evidence="2" key="2">
    <citation type="submission" date="2022-10" db="EMBL/GenBank/DDBJ databases">
        <authorList>
            <consortium name="ENA_rothamsted_submissions"/>
            <consortium name="culmorum"/>
            <person name="King R."/>
        </authorList>
    </citation>
    <scope>NUCLEOTIDE SEQUENCE</scope>
</reference>
<gene>
    <name evidence="2" type="ORF">APHIGO_LOCUS2410</name>
</gene>
<keyword evidence="3" id="KW-1185">Reference proteome</keyword>
<dbReference type="CDD" id="cd06847">
    <property type="entry name" value="HFD_SUPT7L"/>
    <property type="match status" value="1"/>
</dbReference>
<feature type="compositionally biased region" description="Basic and acidic residues" evidence="1">
    <location>
        <begin position="101"/>
        <end position="119"/>
    </location>
</feature>
<feature type="compositionally biased region" description="Basic and acidic residues" evidence="1">
    <location>
        <begin position="651"/>
        <end position="667"/>
    </location>
</feature>
<name>A0A9P0IQ23_APHGO</name>
<dbReference type="Proteomes" id="UP001154329">
    <property type="component" value="Chromosome 1"/>
</dbReference>
<reference evidence="2" key="1">
    <citation type="submission" date="2022-02" db="EMBL/GenBank/DDBJ databases">
        <authorList>
            <person name="King R."/>
        </authorList>
    </citation>
    <scope>NUCLEOTIDE SEQUENCE</scope>
</reference>
<evidence type="ECO:0000313" key="2">
    <source>
        <dbReference type="EMBL" id="CAH1713480.1"/>
    </source>
</evidence>
<dbReference type="GO" id="GO:0003713">
    <property type="term" value="F:transcription coactivator activity"/>
    <property type="evidence" value="ECO:0007669"/>
    <property type="project" value="TreeGrafter"/>
</dbReference>
<dbReference type="InterPro" id="IPR039460">
    <property type="entry name" value="SUPT7L/Spt7"/>
</dbReference>
<protein>
    <recommendedName>
        <fullName evidence="4">Bromodomain associated domain-containing protein</fullName>
    </recommendedName>
</protein>
<sequence>MERNDEKEPCSTNILNKEISNQNKDFKDNQEVIVKKIKKQNIYVDDEEDDIDIDDENQIMPANMCLLAENTLCDKKEDEWVIDEDSDHSIDEDLSISSSKVSKEDKKTNSKTPDLDTQKIKNSTFGSKINEPISNVKETKDESYLSSAQLLKQVQHLTNSTLNDLYRPSCSTSLPGPSCSTNIPKPSCSTNLPGPSCSTSIPGPSSSTSTPGPSHDFSSDKLPSLFYGDSNDTVSIMERELQVRLLSNFYDKLFLNEQDNTELNQDIKISNLEDCDYSNHYLSENTSFKNTDEKPKTENTECFVEDPDIVNPDIMYNIDLNEYYNQLDALALKVIKTPDDPTGLVEYKRLPPFPQIEQTRRQFTAEERFKFANGIQEWEYQIDRDDWNKIMVKRAVVFTAHAGFSIANEESLYVLADVAIDYVKKLAVIMKKHFDIQLDSPHPESIDPIDNSLQEIGVKGGVKELIEHYENDVFGRRNKLVKKCQHLKKLIDRQIVNIIKTQNVTSDNIEEYSTNEIEENFLSKEMDITEEVKTEIEAGIEEVIIETQLPIDENNIFTDTEIEHIDSLYVDNTDIEVKMDTGKKNIENIKIGAFDIKDRKINNSRSSGPTKVIEFDLLKPLDIQYEHVDAKEILTDLEYSFDLESFPNSPESKENLGTSKKEEEPPKMMKPFVPIEDGQYIGYKQLVNQFDEDFDNDSASLTDDNVQTIYVHTISDTDEPISMNDDNADNSADNTVQVIPVVNENDDSDSNIDYDIVSVHSFL</sequence>
<feature type="region of interest" description="Disordered" evidence="1">
    <location>
        <begin position="190"/>
        <end position="222"/>
    </location>
</feature>
<dbReference type="GO" id="GO:0000124">
    <property type="term" value="C:SAGA complex"/>
    <property type="evidence" value="ECO:0007669"/>
    <property type="project" value="InterPro"/>
</dbReference>
<dbReference type="OrthoDB" id="6611319at2759"/>
<dbReference type="PANTHER" id="PTHR28598:SF1">
    <property type="entry name" value="STAGA COMPLEX 65 SUBUNIT GAMMA"/>
    <property type="match status" value="1"/>
</dbReference>
<dbReference type="AlphaFoldDB" id="A0A9P0IQ23"/>